<accession>A0A9J6C4K7</accession>
<evidence type="ECO:0000313" key="7">
    <source>
        <dbReference type="EMBL" id="KAG5676494.1"/>
    </source>
</evidence>
<feature type="transmembrane region" description="Helical" evidence="5">
    <location>
        <begin position="876"/>
        <end position="893"/>
    </location>
</feature>
<feature type="transmembrane region" description="Helical" evidence="5">
    <location>
        <begin position="777"/>
        <end position="797"/>
    </location>
</feature>
<dbReference type="OrthoDB" id="7799462at2759"/>
<comment type="subcellular location">
    <subcellularLocation>
        <location evidence="1">Membrane</location>
        <topology evidence="1">Multi-pass membrane protein</topology>
    </subcellularLocation>
</comment>
<dbReference type="EMBL" id="JADBJN010000002">
    <property type="protein sequence ID" value="KAG5676494.1"/>
    <property type="molecule type" value="Genomic_DNA"/>
</dbReference>
<gene>
    <name evidence="7" type="ORF">PVAND_006325</name>
</gene>
<evidence type="ECO:0000259" key="6">
    <source>
        <dbReference type="Pfam" id="PF00520"/>
    </source>
</evidence>
<name>A0A9J6C4K7_POLVA</name>
<evidence type="ECO:0000256" key="1">
    <source>
        <dbReference type="ARBA" id="ARBA00004141"/>
    </source>
</evidence>
<dbReference type="Proteomes" id="UP001107558">
    <property type="component" value="Chromosome 2"/>
</dbReference>
<dbReference type="InterPro" id="IPR005821">
    <property type="entry name" value="Ion_trans_dom"/>
</dbReference>
<dbReference type="GO" id="GO:0005216">
    <property type="term" value="F:monoatomic ion channel activity"/>
    <property type="evidence" value="ECO:0007669"/>
    <property type="project" value="InterPro"/>
</dbReference>
<evidence type="ECO:0000256" key="5">
    <source>
        <dbReference type="SAM" id="Phobius"/>
    </source>
</evidence>
<evidence type="ECO:0000313" key="8">
    <source>
        <dbReference type="Proteomes" id="UP001107558"/>
    </source>
</evidence>
<keyword evidence="3 5" id="KW-1133">Transmembrane helix</keyword>
<evidence type="ECO:0000256" key="4">
    <source>
        <dbReference type="ARBA" id="ARBA00023136"/>
    </source>
</evidence>
<organism evidence="7 8">
    <name type="scientific">Polypedilum vanderplanki</name>
    <name type="common">Sleeping chironomid midge</name>
    <dbReference type="NCBI Taxonomy" id="319348"/>
    <lineage>
        <taxon>Eukaryota</taxon>
        <taxon>Metazoa</taxon>
        <taxon>Ecdysozoa</taxon>
        <taxon>Arthropoda</taxon>
        <taxon>Hexapoda</taxon>
        <taxon>Insecta</taxon>
        <taxon>Pterygota</taxon>
        <taxon>Neoptera</taxon>
        <taxon>Endopterygota</taxon>
        <taxon>Diptera</taxon>
        <taxon>Nematocera</taxon>
        <taxon>Chironomoidea</taxon>
        <taxon>Chironomidae</taxon>
        <taxon>Chironominae</taxon>
        <taxon>Polypedilum</taxon>
        <taxon>Polypedilum</taxon>
    </lineage>
</organism>
<reference evidence="7" key="1">
    <citation type="submission" date="2021-03" db="EMBL/GenBank/DDBJ databases">
        <title>Chromosome level genome of the anhydrobiotic midge Polypedilum vanderplanki.</title>
        <authorList>
            <person name="Yoshida Y."/>
            <person name="Kikawada T."/>
            <person name="Gusev O."/>
        </authorList>
    </citation>
    <scope>NUCLEOTIDE SEQUENCE</scope>
    <source>
        <strain evidence="7">NIAS01</strain>
        <tissue evidence="7">Whole body or cell culture</tissue>
    </source>
</reference>
<feature type="domain" description="Ion transport" evidence="6">
    <location>
        <begin position="782"/>
        <end position="1016"/>
    </location>
</feature>
<sequence>MTDKVELIDISLDDDVTKKQNEEYFKYKSLISSYNKDKTSDSKPPLFITSVDNNVSEFETLMTSNDDKSAIISLIQRKLNLWCNESFWNELINLNRIMHHYAIDENLNIKNLFSILLYDWCEPENLENFYFLKIKFENFDRNCGREENLFGRLCEISNLFPHYGDVCARILKFYINELGREEVEEIHKKLLEFVEFATTIENFEIKIKVIKNLMILLRNDVDYEEENDENFYNKIKTEITKTVKCNLKFDSIYMKSLKDIEVVCAEKFFELIFLLHERKLVKFQQKFKELLENFQNFFGNYWKIAIKNDFELLIKITNKLNLLRISQFIKKSCDFSEVRIEDFQMVLNEPLGEVEEETLDLLDFALSKCPSNDEERIDLFIKYYKIEKVNKKLVFGRKSHEEMSIFEKISSNGNIHSVLRDVWEKFSLWDYPDFLMKKNPLGKSILNYIIESKSENQLISFLSIPLAKSPDKYSRKCYLMFLNTQFCEITKKSLIENLVELMKNHKDSLIVKKLLIFYFDEVGEVDISNDDTVVKLLLSLMKSGQKSLEVDETLRIMIGYWKNIEKLELKQEILKILPHFELLFLVKEGKFKEFTNIYNLKMQGFENFAKSLTQDVENSIRIFNFTLLKIAIKNNQKEIINFIFDIDLFEDFETFLSESIEVKEIHNHTVLELIKRRNNINLRNFPENWLTFDVLKSFLDSKLIDYNQQFIEMDFRFLEKNFEKGNNRELTDKLLMFEDVNLLNYIIKKGSTNKQEILTHPAIETFIMLRSYKYRRIASFDYFSFFIFFIIPFLFLIYFNHNSEEKVNFWSHFGLEKLHYFGIIYLIIREILKYPTETKIVNYFMKKSNYYDLLIITSIIVSILSSMTSVPEKLKISESLLILLAAIHGTKLLTLKKATIYLTMLKKISSNFLLMFDVFLYIFFGLTLCYCIMFEDYKYDCDENEEKQPRIAFKNLLYPFTSSVRILTMLSGEYSMDVNIMNFFQIIYFLIFVITSFILFNLILGVSFDSIEKVMNESRQNYVLETTKKIIEISGKFSRFYENQGLSPSNNSWKRIIFRFFLTRYEFIHNISKIYIDKRNKEVFVIINGKKEKVLKIYQENYSEEFDLEDEIYQKICEILREKK</sequence>
<keyword evidence="8" id="KW-1185">Reference proteome</keyword>
<feature type="transmembrane region" description="Helical" evidence="5">
    <location>
        <begin position="986"/>
        <end position="1008"/>
    </location>
</feature>
<feature type="transmembrane region" description="Helical" evidence="5">
    <location>
        <begin position="914"/>
        <end position="935"/>
    </location>
</feature>
<dbReference type="Pfam" id="PF00520">
    <property type="entry name" value="Ion_trans"/>
    <property type="match status" value="1"/>
</dbReference>
<protein>
    <recommendedName>
        <fullName evidence="6">Ion transport domain-containing protein</fullName>
    </recommendedName>
</protein>
<evidence type="ECO:0000256" key="2">
    <source>
        <dbReference type="ARBA" id="ARBA00022692"/>
    </source>
</evidence>
<proteinExistence type="predicted"/>
<keyword evidence="2 5" id="KW-0812">Transmembrane</keyword>
<comment type="caution">
    <text evidence="7">The sequence shown here is derived from an EMBL/GenBank/DDBJ whole genome shotgun (WGS) entry which is preliminary data.</text>
</comment>
<dbReference type="GO" id="GO:0016020">
    <property type="term" value="C:membrane"/>
    <property type="evidence" value="ECO:0007669"/>
    <property type="project" value="UniProtKB-SubCell"/>
</dbReference>
<evidence type="ECO:0000256" key="3">
    <source>
        <dbReference type="ARBA" id="ARBA00022989"/>
    </source>
</evidence>
<dbReference type="AlphaFoldDB" id="A0A9J6C4K7"/>
<keyword evidence="4 5" id="KW-0472">Membrane</keyword>
<feature type="transmembrane region" description="Helical" evidence="5">
    <location>
        <begin position="849"/>
        <end position="870"/>
    </location>
</feature>